<feature type="chain" id="PRO_5045268275" description="Lipoprotein" evidence="1">
    <location>
        <begin position="20"/>
        <end position="131"/>
    </location>
</feature>
<dbReference type="RefSeq" id="WP_263075655.1">
    <property type="nucleotide sequence ID" value="NZ_CP089977.1"/>
</dbReference>
<dbReference type="PROSITE" id="PS51257">
    <property type="entry name" value="PROKAR_LIPOPROTEIN"/>
    <property type="match status" value="1"/>
</dbReference>
<keyword evidence="3" id="KW-1185">Reference proteome</keyword>
<evidence type="ECO:0000313" key="2">
    <source>
        <dbReference type="EMBL" id="UXZ04173.1"/>
    </source>
</evidence>
<protein>
    <recommendedName>
        <fullName evidence="4">Lipoprotein</fullName>
    </recommendedName>
</protein>
<evidence type="ECO:0008006" key="4">
    <source>
        <dbReference type="Google" id="ProtNLM"/>
    </source>
</evidence>
<dbReference type="Proteomes" id="UP001063782">
    <property type="component" value="Chromosome"/>
</dbReference>
<sequence length="131" mass="13791">MKKIAFTLATVAAVLTGCASTGKVAPQYVNPSNYQAHDCNYLQSEVARIANVAEQTKKQGFSLSSTGIGIGLTGGRHGIYPSISLGMGSGSSQRAARNNTLSKLYGEHDAMVVAARQKSCAFAQNMKIYGE</sequence>
<evidence type="ECO:0000313" key="3">
    <source>
        <dbReference type="Proteomes" id="UP001063782"/>
    </source>
</evidence>
<name>A0ABY6F267_9GAMM</name>
<reference evidence="2" key="1">
    <citation type="submission" date="2021-12" db="EMBL/GenBank/DDBJ databases">
        <title>taxonomy of Moraxella sp. ZY201224.</title>
        <authorList>
            <person name="Li F."/>
        </authorList>
    </citation>
    <scope>NUCLEOTIDE SEQUENCE</scope>
    <source>
        <strain evidence="2">ZY201224</strain>
    </source>
</reference>
<proteinExistence type="predicted"/>
<accession>A0ABY6F267</accession>
<organism evidence="2 3">
    <name type="scientific">Moraxella nasicaprae</name>
    <dbReference type="NCBI Taxonomy" id="2904122"/>
    <lineage>
        <taxon>Bacteria</taxon>
        <taxon>Pseudomonadati</taxon>
        <taxon>Pseudomonadota</taxon>
        <taxon>Gammaproteobacteria</taxon>
        <taxon>Moraxellales</taxon>
        <taxon>Moraxellaceae</taxon>
        <taxon>Moraxella</taxon>
    </lineage>
</organism>
<keyword evidence="1" id="KW-0732">Signal</keyword>
<evidence type="ECO:0000256" key="1">
    <source>
        <dbReference type="SAM" id="SignalP"/>
    </source>
</evidence>
<gene>
    <name evidence="2" type="ORF">LU297_06025</name>
</gene>
<feature type="signal peptide" evidence="1">
    <location>
        <begin position="1"/>
        <end position="19"/>
    </location>
</feature>
<dbReference type="EMBL" id="CP089977">
    <property type="protein sequence ID" value="UXZ04173.1"/>
    <property type="molecule type" value="Genomic_DNA"/>
</dbReference>